<evidence type="ECO:0000256" key="1">
    <source>
        <dbReference type="SAM" id="MobiDB-lite"/>
    </source>
</evidence>
<dbReference type="Proteomes" id="UP000192727">
    <property type="component" value="Chromosome"/>
</dbReference>
<dbReference type="EMBL" id="CP020557">
    <property type="protein sequence ID" value="ARF68402.1"/>
    <property type="molecule type" value="Genomic_DNA"/>
</dbReference>
<gene>
    <name evidence="2" type="ORF">B7C51_12185</name>
</gene>
<evidence type="ECO:0000313" key="2">
    <source>
        <dbReference type="EMBL" id="ARF68402.1"/>
    </source>
</evidence>
<dbReference type="AlphaFoldDB" id="A0A1V0UTS2"/>
<reference evidence="2 3" key="1">
    <citation type="submission" date="2017-03" db="EMBL/GenBank/DDBJ databases">
        <title>Paenibacillus larvae genome sequencing.</title>
        <authorList>
            <person name="Dingman D.W."/>
        </authorList>
    </citation>
    <scope>NUCLEOTIDE SEQUENCE [LARGE SCALE GENOMIC DNA]</scope>
    <source>
        <strain evidence="2 3">SAG 10367</strain>
    </source>
</reference>
<accession>A0A1V0UTS2</accession>
<feature type="region of interest" description="Disordered" evidence="1">
    <location>
        <begin position="44"/>
        <end position="66"/>
    </location>
</feature>
<organism evidence="2 3">
    <name type="scientific">Paenibacillus larvae subsp. pulvifaciens</name>
    <dbReference type="NCBI Taxonomy" id="1477"/>
    <lineage>
        <taxon>Bacteria</taxon>
        <taxon>Bacillati</taxon>
        <taxon>Bacillota</taxon>
        <taxon>Bacilli</taxon>
        <taxon>Bacillales</taxon>
        <taxon>Paenibacillaceae</taxon>
        <taxon>Paenibacillus</taxon>
    </lineage>
</organism>
<sequence>MSFKPNHSDEPAERSINSGNSYVFIDTSAGVQAAAEGIARILKKQKQKQSEDQEQKQIGDQPYRGF</sequence>
<proteinExistence type="predicted"/>
<dbReference type="RefSeq" id="WP_083040104.1">
    <property type="nucleotide sequence ID" value="NZ_CP020557.1"/>
</dbReference>
<name>A0A1V0UTS2_9BACL</name>
<evidence type="ECO:0000313" key="3">
    <source>
        <dbReference type="Proteomes" id="UP000192727"/>
    </source>
</evidence>
<protein>
    <submittedName>
        <fullName evidence="2">Uncharacterized protein</fullName>
    </submittedName>
</protein>
<feature type="compositionally biased region" description="Basic and acidic residues" evidence="1">
    <location>
        <begin position="48"/>
        <end position="57"/>
    </location>
</feature>